<protein>
    <recommendedName>
        <fullName evidence="6">Lipoprotein</fullName>
    </recommendedName>
</protein>
<organism evidence="3 5">
    <name type="scientific">Leyella lascolaii</name>
    <dbReference type="NCBI Taxonomy" id="1776379"/>
    <lineage>
        <taxon>Bacteria</taxon>
        <taxon>Pseudomonadati</taxon>
        <taxon>Bacteroidota</taxon>
        <taxon>Bacteroidia</taxon>
        <taxon>Bacteroidales</taxon>
        <taxon>Prevotellaceae</taxon>
        <taxon>Leyella</taxon>
    </lineage>
</organism>
<reference evidence="3" key="2">
    <citation type="submission" date="2023-08" db="EMBL/GenBank/DDBJ databases">
        <title>Identification and characterization of horizontal gene transfer across gut microbiota members of farm animals based on homology search.</title>
        <authorList>
            <person name="Schwarzerova J."/>
            <person name="Nykrynova M."/>
            <person name="Jureckova K."/>
            <person name="Cejkova D."/>
            <person name="Rychlik I."/>
        </authorList>
    </citation>
    <scope>NUCLEOTIDE SEQUENCE</scope>
    <source>
        <strain evidence="3">ET15</strain>
        <strain evidence="2">ET37</strain>
    </source>
</reference>
<keyword evidence="1" id="KW-0812">Transmembrane</keyword>
<comment type="caution">
    <text evidence="3">The sequence shown here is derived from an EMBL/GenBank/DDBJ whole genome shotgun (WGS) entry which is preliminary data.</text>
</comment>
<evidence type="ECO:0000313" key="4">
    <source>
        <dbReference type="Proteomes" id="UP001167831"/>
    </source>
</evidence>
<dbReference type="Proteomes" id="UP001168478">
    <property type="component" value="Unassembled WGS sequence"/>
</dbReference>
<keyword evidence="4" id="KW-1185">Reference proteome</keyword>
<reference evidence="3" key="1">
    <citation type="submission" date="2023-06" db="EMBL/GenBank/DDBJ databases">
        <authorList>
            <person name="Zeman M."/>
            <person name="Kubasova T."/>
            <person name="Jahodarova E."/>
            <person name="Nykrynova M."/>
            <person name="Rychlik I."/>
        </authorList>
    </citation>
    <scope>NUCLEOTIDE SEQUENCE</scope>
    <source>
        <strain evidence="3">ET15</strain>
        <strain evidence="2">ET37</strain>
    </source>
</reference>
<evidence type="ECO:0000313" key="5">
    <source>
        <dbReference type="Proteomes" id="UP001168478"/>
    </source>
</evidence>
<accession>A0AAW7JRQ3</accession>
<dbReference type="AlphaFoldDB" id="A0AAW7JRQ3"/>
<proteinExistence type="predicted"/>
<dbReference type="Proteomes" id="UP001167831">
    <property type="component" value="Unassembled WGS sequence"/>
</dbReference>
<evidence type="ECO:0000313" key="3">
    <source>
        <dbReference type="EMBL" id="MDN0025660.1"/>
    </source>
</evidence>
<evidence type="ECO:0008006" key="6">
    <source>
        <dbReference type="Google" id="ProtNLM"/>
    </source>
</evidence>
<dbReference type="RefSeq" id="WP_289836536.1">
    <property type="nucleotide sequence ID" value="NZ_JAUEIF010000007.1"/>
</dbReference>
<name>A0AAW7JRQ3_9BACT</name>
<dbReference type="EMBL" id="JAUEIE010000006">
    <property type="protein sequence ID" value="MDN0022907.1"/>
    <property type="molecule type" value="Genomic_DNA"/>
</dbReference>
<dbReference type="EMBL" id="JAUEIF010000007">
    <property type="protein sequence ID" value="MDN0025660.1"/>
    <property type="molecule type" value="Genomic_DNA"/>
</dbReference>
<sequence>MTRNISGSVGWFTKDREEEMIMNRIIILTVVLACFFSCDKTEYRHSLSIKNSELEKAIIDFVDEKKKLYDGRDFVVNMRYWQVNDSISRCGLYCDFSSDSWDYPFEFVSKAGDYDVLVTMMAGYDRRRPLFRMRKEDKEYFMKKYFPKEYRLYKAGKKVYPPQIRYKKCIITFLYGRIIDKRMEWI</sequence>
<gene>
    <name evidence="2" type="ORF">QVN81_07735</name>
    <name evidence="3" type="ORF">QVN84_09040</name>
</gene>
<evidence type="ECO:0000256" key="1">
    <source>
        <dbReference type="SAM" id="Phobius"/>
    </source>
</evidence>
<feature type="transmembrane region" description="Helical" evidence="1">
    <location>
        <begin position="20"/>
        <end position="38"/>
    </location>
</feature>
<keyword evidence="1" id="KW-1133">Transmembrane helix</keyword>
<evidence type="ECO:0000313" key="2">
    <source>
        <dbReference type="EMBL" id="MDN0022907.1"/>
    </source>
</evidence>
<keyword evidence="1" id="KW-0472">Membrane</keyword>